<evidence type="ECO:0000313" key="2">
    <source>
        <dbReference type="EMBL" id="HDQ98849.1"/>
    </source>
</evidence>
<name>A0A7V0T427_UNCW3</name>
<organism evidence="2">
    <name type="scientific">candidate division WOR-3 bacterium</name>
    <dbReference type="NCBI Taxonomy" id="2052148"/>
    <lineage>
        <taxon>Bacteria</taxon>
        <taxon>Bacteria division WOR-3</taxon>
    </lineage>
</organism>
<comment type="caution">
    <text evidence="2">The sequence shown here is derived from an EMBL/GenBank/DDBJ whole genome shotgun (WGS) entry which is preliminary data.</text>
</comment>
<gene>
    <name evidence="2" type="ORF">ENN51_00980</name>
</gene>
<dbReference type="NCBIfam" id="TIGR04514">
    <property type="entry name" value="GWxTD_dom"/>
    <property type="match status" value="1"/>
</dbReference>
<dbReference type="Proteomes" id="UP000885672">
    <property type="component" value="Unassembled WGS sequence"/>
</dbReference>
<sequence>MLLTGLLLLAALPVQGNLQLTLDQAVYALHDAERQIEISYDIPHTSLAFLRTDSGFAAGFRVGVDLLDGRGNPVSGDFQERRLSVTDYDETIDRRARVAGTLTLAIPDRAHQVRLEVRDLGSQRRATSSFKLAEGSIGLRLLFVRSGEVSPARALGLEDTLEVLAEVLERPGPDSIRFTVAMGRRTVLALTVAVAESAGRRYARLAEPLVDSAGGARFPAGEYLLEATGTGGPGRLRAQARFRFEVPFFQDDAGWRDRVDRLLWVATPEQMRELRATAREDRERAWRDFWDSVDPVSTPGNIEREEQYFERIEYAEEHFSRGDRGYRSDRAQVYVKLGPPDQREVRPFELDAYAYEIWNYYSLGLRFVFVDRYGFGEFVFEAPRSF</sequence>
<dbReference type="Pfam" id="PF20094">
    <property type="entry name" value="GWxTD_dom"/>
    <property type="match status" value="1"/>
</dbReference>
<accession>A0A7V0T427</accession>
<protein>
    <submittedName>
        <fullName evidence="2">GWxTD domain-containing protein</fullName>
    </submittedName>
</protein>
<evidence type="ECO:0000259" key="1">
    <source>
        <dbReference type="Pfam" id="PF20094"/>
    </source>
</evidence>
<proteinExistence type="predicted"/>
<dbReference type="AlphaFoldDB" id="A0A7V0T427"/>
<feature type="domain" description="GWxTD" evidence="1">
    <location>
        <begin position="255"/>
        <end position="361"/>
    </location>
</feature>
<dbReference type="InterPro" id="IPR030959">
    <property type="entry name" value="GWxTD_dom"/>
</dbReference>
<reference evidence="2" key="1">
    <citation type="journal article" date="2020" name="mSystems">
        <title>Genome- and Community-Level Interaction Insights into Carbon Utilization and Element Cycling Functions of Hydrothermarchaeota in Hydrothermal Sediment.</title>
        <authorList>
            <person name="Zhou Z."/>
            <person name="Liu Y."/>
            <person name="Xu W."/>
            <person name="Pan J."/>
            <person name="Luo Z.H."/>
            <person name="Li M."/>
        </authorList>
    </citation>
    <scope>NUCLEOTIDE SEQUENCE [LARGE SCALE GENOMIC DNA]</scope>
    <source>
        <strain evidence="2">SpSt-1182</strain>
    </source>
</reference>
<dbReference type="EMBL" id="DSBX01000029">
    <property type="protein sequence ID" value="HDQ98849.1"/>
    <property type="molecule type" value="Genomic_DNA"/>
</dbReference>